<name>A0A922F5U5_CARIL</name>
<dbReference type="InterPro" id="IPR024752">
    <property type="entry name" value="Myb/SANT-like_dom"/>
</dbReference>
<reference evidence="2" key="1">
    <citation type="submission" date="2021-01" db="EMBL/GenBank/DDBJ databases">
        <authorList>
            <person name="Lovell J.T."/>
            <person name="Bentley N."/>
            <person name="Bhattarai G."/>
            <person name="Jenkins J.W."/>
            <person name="Sreedasyam A."/>
            <person name="Alarcon Y."/>
            <person name="Bock C."/>
            <person name="Boston L."/>
            <person name="Carlson J."/>
            <person name="Cervantes K."/>
            <person name="Clermont K."/>
            <person name="Krom N."/>
            <person name="Kubenka K."/>
            <person name="Mamidi S."/>
            <person name="Mattison C."/>
            <person name="Monteros M."/>
            <person name="Pisani C."/>
            <person name="Plott C."/>
            <person name="Rajasekar S."/>
            <person name="Rhein H.S."/>
            <person name="Rohla C."/>
            <person name="Song M."/>
            <person name="Hilaire R.S."/>
            <person name="Shu S."/>
            <person name="Wells L."/>
            <person name="Wang X."/>
            <person name="Webber J."/>
            <person name="Heerema R.J."/>
            <person name="Klein P."/>
            <person name="Conner P."/>
            <person name="Grauke L."/>
            <person name="Grimwood J."/>
            <person name="Schmutz J."/>
            <person name="Randall J.J."/>
        </authorList>
    </citation>
    <scope>NUCLEOTIDE SEQUENCE</scope>
    <source>
        <tissue evidence="2">Leaf</tissue>
    </source>
</reference>
<dbReference type="Proteomes" id="UP000811246">
    <property type="component" value="Chromosome 5"/>
</dbReference>
<evidence type="ECO:0000313" key="3">
    <source>
        <dbReference type="Proteomes" id="UP000811246"/>
    </source>
</evidence>
<dbReference type="PANTHER" id="PTHR47584:SF14">
    <property type="entry name" value="L10-INTERACTING MYB DOMAIN-CONTAINING PROTEIN-LIKE"/>
    <property type="match status" value="1"/>
</dbReference>
<evidence type="ECO:0000259" key="1">
    <source>
        <dbReference type="Pfam" id="PF12776"/>
    </source>
</evidence>
<protein>
    <recommendedName>
        <fullName evidence="1">Myb/SANT-like domain-containing protein</fullName>
    </recommendedName>
</protein>
<dbReference type="PANTHER" id="PTHR47584">
    <property type="match status" value="1"/>
</dbReference>
<proteinExistence type="predicted"/>
<dbReference type="Pfam" id="PF12776">
    <property type="entry name" value="Myb_DNA-bind_3"/>
    <property type="match status" value="1"/>
</dbReference>
<dbReference type="InterPro" id="IPR045026">
    <property type="entry name" value="LIMYB"/>
</dbReference>
<comment type="caution">
    <text evidence="2">The sequence shown here is derived from an EMBL/GenBank/DDBJ whole genome shotgun (WGS) entry which is preliminary data.</text>
</comment>
<organism evidence="2 3">
    <name type="scientific">Carya illinoinensis</name>
    <name type="common">Pecan</name>
    <dbReference type="NCBI Taxonomy" id="32201"/>
    <lineage>
        <taxon>Eukaryota</taxon>
        <taxon>Viridiplantae</taxon>
        <taxon>Streptophyta</taxon>
        <taxon>Embryophyta</taxon>
        <taxon>Tracheophyta</taxon>
        <taxon>Spermatophyta</taxon>
        <taxon>Magnoliopsida</taxon>
        <taxon>eudicotyledons</taxon>
        <taxon>Gunneridae</taxon>
        <taxon>Pentapetalae</taxon>
        <taxon>rosids</taxon>
        <taxon>fabids</taxon>
        <taxon>Fagales</taxon>
        <taxon>Juglandaceae</taxon>
        <taxon>Carya</taxon>
    </lineage>
</organism>
<accession>A0A922F5U5</accession>
<evidence type="ECO:0000313" key="2">
    <source>
        <dbReference type="EMBL" id="KAG6714792.1"/>
    </source>
</evidence>
<dbReference type="EMBL" id="CM031829">
    <property type="protein sequence ID" value="KAG6714792.1"/>
    <property type="molecule type" value="Genomic_DNA"/>
</dbReference>
<sequence length="299" mass="33861">MDADSELSHVDHEIWGDDIEDKFINMMYVDTLSGSLRAGKITARDHANYVARLTSLGFKMYDVTQVKGKIHRLKQMQRLFTGLMHQIGMGWDPDTKMVLGSDQHWANAIRANQKLKKFRTFGCPRYAKLRTIFGASVAMGTLHHASTEPPPDLDNEAHLDAEMRRRGQSLGIQSGGDLIHDGLMQFSMDMGQPSSCSSRRRQKERAIDKTDEEISKMCAAITCSYEASRKSYESRGEASGENDSGWSPFHQCVAILQAFESPLPDNVFYCVFDKLLNPMVQEGFLEMDDVHRRAWPMQC</sequence>
<gene>
    <name evidence="2" type="ORF">I3842_05G220000</name>
</gene>
<dbReference type="AlphaFoldDB" id="A0A922F5U5"/>
<feature type="domain" description="Myb/SANT-like" evidence="1">
    <location>
        <begin position="15"/>
        <end position="107"/>
    </location>
</feature>